<dbReference type="EMBL" id="KN824278">
    <property type="protein sequence ID" value="KIM33237.1"/>
    <property type="molecule type" value="Genomic_DNA"/>
</dbReference>
<reference evidence="3" key="2">
    <citation type="submission" date="2015-01" db="EMBL/GenBank/DDBJ databases">
        <title>Evolutionary Origins and Diversification of the Mycorrhizal Mutualists.</title>
        <authorList>
            <consortium name="DOE Joint Genome Institute"/>
            <consortium name="Mycorrhizal Genomics Consortium"/>
            <person name="Kohler A."/>
            <person name="Kuo A."/>
            <person name="Nagy L.G."/>
            <person name="Floudas D."/>
            <person name="Copeland A."/>
            <person name="Barry K.W."/>
            <person name="Cichocki N."/>
            <person name="Veneault-Fourrey C."/>
            <person name="LaButti K."/>
            <person name="Lindquist E.A."/>
            <person name="Lipzen A."/>
            <person name="Lundell T."/>
            <person name="Morin E."/>
            <person name="Murat C."/>
            <person name="Riley R."/>
            <person name="Ohm R."/>
            <person name="Sun H."/>
            <person name="Tunlid A."/>
            <person name="Henrissat B."/>
            <person name="Grigoriev I.V."/>
            <person name="Hibbett D.S."/>
            <person name="Martin F."/>
        </authorList>
    </citation>
    <scope>NUCLEOTIDE SEQUENCE [LARGE SCALE GENOMIC DNA]</scope>
    <source>
        <strain evidence="3">MAFF 305830</strain>
    </source>
</reference>
<dbReference type="OrthoDB" id="3212246at2759"/>
<evidence type="ECO:0000256" key="1">
    <source>
        <dbReference type="SAM" id="MobiDB-lite"/>
    </source>
</evidence>
<feature type="region of interest" description="Disordered" evidence="1">
    <location>
        <begin position="1"/>
        <end position="45"/>
    </location>
</feature>
<organism evidence="2 3">
    <name type="scientific">Serendipita vermifera MAFF 305830</name>
    <dbReference type="NCBI Taxonomy" id="933852"/>
    <lineage>
        <taxon>Eukaryota</taxon>
        <taxon>Fungi</taxon>
        <taxon>Dikarya</taxon>
        <taxon>Basidiomycota</taxon>
        <taxon>Agaricomycotina</taxon>
        <taxon>Agaricomycetes</taxon>
        <taxon>Sebacinales</taxon>
        <taxon>Serendipitaceae</taxon>
        <taxon>Serendipita</taxon>
    </lineage>
</organism>
<feature type="compositionally biased region" description="Polar residues" evidence="1">
    <location>
        <begin position="1"/>
        <end position="26"/>
    </location>
</feature>
<keyword evidence="3" id="KW-1185">Reference proteome</keyword>
<feature type="compositionally biased region" description="Low complexity" evidence="1">
    <location>
        <begin position="65"/>
        <end position="89"/>
    </location>
</feature>
<evidence type="ECO:0000313" key="2">
    <source>
        <dbReference type="EMBL" id="KIM33237.1"/>
    </source>
</evidence>
<dbReference type="AlphaFoldDB" id="A0A0C2XWI4"/>
<dbReference type="Proteomes" id="UP000054097">
    <property type="component" value="Unassembled WGS sequence"/>
</dbReference>
<feature type="compositionally biased region" description="Low complexity" evidence="1">
    <location>
        <begin position="32"/>
        <end position="45"/>
    </location>
</feature>
<feature type="region of interest" description="Disordered" evidence="1">
    <location>
        <begin position="59"/>
        <end position="127"/>
    </location>
</feature>
<dbReference type="HOGENOM" id="CLU_1971843_0_0_1"/>
<accession>A0A0C2XWI4</accession>
<name>A0A0C2XWI4_SERVB</name>
<proteinExistence type="predicted"/>
<sequence length="127" mass="13083">MSTTQSSSKPQSHTVSQGAMPTNVSSKHYAPSTTSSKASFSSSFSSKFGSIAKLPLLSRVKSSHTESSQTSSSGTPPSSHGSTSGSSSTRKPRDPVKTVPSGKPPATTFADLAYRYGTPSVPNSGRL</sequence>
<gene>
    <name evidence="2" type="ORF">M408DRAFT_326025</name>
</gene>
<protein>
    <submittedName>
        <fullName evidence="2">Uncharacterized protein</fullName>
    </submittedName>
</protein>
<reference evidence="2 3" key="1">
    <citation type="submission" date="2014-04" db="EMBL/GenBank/DDBJ databases">
        <authorList>
            <consortium name="DOE Joint Genome Institute"/>
            <person name="Kuo A."/>
            <person name="Zuccaro A."/>
            <person name="Kohler A."/>
            <person name="Nagy L.G."/>
            <person name="Floudas D."/>
            <person name="Copeland A."/>
            <person name="Barry K.W."/>
            <person name="Cichocki N."/>
            <person name="Veneault-Fourrey C."/>
            <person name="LaButti K."/>
            <person name="Lindquist E.A."/>
            <person name="Lipzen A."/>
            <person name="Lundell T."/>
            <person name="Morin E."/>
            <person name="Murat C."/>
            <person name="Sun H."/>
            <person name="Tunlid A."/>
            <person name="Henrissat B."/>
            <person name="Grigoriev I.V."/>
            <person name="Hibbett D.S."/>
            <person name="Martin F."/>
            <person name="Nordberg H.P."/>
            <person name="Cantor M.N."/>
            <person name="Hua S.X."/>
        </authorList>
    </citation>
    <scope>NUCLEOTIDE SEQUENCE [LARGE SCALE GENOMIC DNA]</scope>
    <source>
        <strain evidence="2 3">MAFF 305830</strain>
    </source>
</reference>
<evidence type="ECO:0000313" key="3">
    <source>
        <dbReference type="Proteomes" id="UP000054097"/>
    </source>
</evidence>